<keyword evidence="6" id="KW-0653">Protein transport</keyword>
<dbReference type="RefSeq" id="WP_379710985.1">
    <property type="nucleotide sequence ID" value="NZ_JBHTBS010000003.1"/>
</dbReference>
<protein>
    <submittedName>
        <fullName evidence="9">MotA/TolQ/ExbB proton channel family protein</fullName>
    </submittedName>
</protein>
<evidence type="ECO:0000313" key="10">
    <source>
        <dbReference type="Proteomes" id="UP001596472"/>
    </source>
</evidence>
<keyword evidence="5 7" id="KW-0472">Membrane</keyword>
<accession>A0ABW2L658</accession>
<sequence>MMTETLHFILADTTPGWSEQITLFFKEGGMFMLLLALTSVAGLTAIMFKFFSLTRQRVIPEDLAKKVERYGEMVAGSGAEPVVAEFERGESALARLCAIAVGKRGRPQSEIAEAVQAAARQEIVHMQAGMTVIDVVIAVAPLLGLLGTASGLVVVFSGLEAEADRVTIALGIGRALKTTIVGLAIAVPAIIAHGYFQRRIDTLAARLEVLLTKLANVCGRTVSPESANAVLPPQS</sequence>
<gene>
    <name evidence="9" type="ORF">ACFQY0_07645</name>
</gene>
<keyword evidence="4 7" id="KW-1133">Transmembrane helix</keyword>
<dbReference type="InterPro" id="IPR050790">
    <property type="entry name" value="ExbB/TolQ_transport"/>
</dbReference>
<dbReference type="Proteomes" id="UP001596472">
    <property type="component" value="Unassembled WGS sequence"/>
</dbReference>
<dbReference type="EMBL" id="JBHTBS010000003">
    <property type="protein sequence ID" value="MFC7337045.1"/>
    <property type="molecule type" value="Genomic_DNA"/>
</dbReference>
<dbReference type="PANTHER" id="PTHR30625:SF11">
    <property type="entry name" value="MOTA_TOLQ_EXBB PROTON CHANNEL DOMAIN-CONTAINING PROTEIN"/>
    <property type="match status" value="1"/>
</dbReference>
<evidence type="ECO:0000259" key="8">
    <source>
        <dbReference type="Pfam" id="PF01618"/>
    </source>
</evidence>
<comment type="subcellular location">
    <subcellularLocation>
        <location evidence="1">Cell membrane</location>
        <topology evidence="1">Multi-pass membrane protein</topology>
    </subcellularLocation>
    <subcellularLocation>
        <location evidence="6">Membrane</location>
        <topology evidence="6">Multi-pass membrane protein</topology>
    </subcellularLocation>
</comment>
<evidence type="ECO:0000256" key="1">
    <source>
        <dbReference type="ARBA" id="ARBA00004651"/>
    </source>
</evidence>
<keyword evidence="6" id="KW-0813">Transport</keyword>
<keyword evidence="10" id="KW-1185">Reference proteome</keyword>
<feature type="transmembrane region" description="Helical" evidence="7">
    <location>
        <begin position="135"/>
        <end position="159"/>
    </location>
</feature>
<evidence type="ECO:0000256" key="6">
    <source>
        <dbReference type="RuleBase" id="RU004057"/>
    </source>
</evidence>
<dbReference type="InterPro" id="IPR002898">
    <property type="entry name" value="MotA_ExbB_proton_chnl"/>
</dbReference>
<evidence type="ECO:0000256" key="7">
    <source>
        <dbReference type="SAM" id="Phobius"/>
    </source>
</evidence>
<evidence type="ECO:0000256" key="2">
    <source>
        <dbReference type="ARBA" id="ARBA00022475"/>
    </source>
</evidence>
<feature type="transmembrane region" description="Helical" evidence="7">
    <location>
        <begin position="179"/>
        <end position="196"/>
    </location>
</feature>
<proteinExistence type="inferred from homology"/>
<evidence type="ECO:0000256" key="5">
    <source>
        <dbReference type="ARBA" id="ARBA00023136"/>
    </source>
</evidence>
<keyword evidence="2" id="KW-1003">Cell membrane</keyword>
<name>A0ABW2L658_9BACT</name>
<keyword evidence="3 7" id="KW-0812">Transmembrane</keyword>
<feature type="transmembrane region" description="Helical" evidence="7">
    <location>
        <begin position="30"/>
        <end position="51"/>
    </location>
</feature>
<comment type="caution">
    <text evidence="9">The sequence shown here is derived from an EMBL/GenBank/DDBJ whole genome shotgun (WGS) entry which is preliminary data.</text>
</comment>
<organism evidence="9 10">
    <name type="scientific">Haloferula chungangensis</name>
    <dbReference type="NCBI Taxonomy" id="1048331"/>
    <lineage>
        <taxon>Bacteria</taxon>
        <taxon>Pseudomonadati</taxon>
        <taxon>Verrucomicrobiota</taxon>
        <taxon>Verrucomicrobiia</taxon>
        <taxon>Verrucomicrobiales</taxon>
        <taxon>Verrucomicrobiaceae</taxon>
        <taxon>Haloferula</taxon>
    </lineage>
</organism>
<evidence type="ECO:0000256" key="3">
    <source>
        <dbReference type="ARBA" id="ARBA00022692"/>
    </source>
</evidence>
<evidence type="ECO:0000313" key="9">
    <source>
        <dbReference type="EMBL" id="MFC7337045.1"/>
    </source>
</evidence>
<dbReference type="PANTHER" id="PTHR30625">
    <property type="entry name" value="PROTEIN TOLQ"/>
    <property type="match status" value="1"/>
</dbReference>
<dbReference type="Pfam" id="PF01618">
    <property type="entry name" value="MotA_ExbB"/>
    <property type="match status" value="1"/>
</dbReference>
<feature type="domain" description="MotA/TolQ/ExbB proton channel" evidence="8">
    <location>
        <begin position="103"/>
        <end position="208"/>
    </location>
</feature>
<comment type="similarity">
    <text evidence="6">Belongs to the exbB/tolQ family.</text>
</comment>
<evidence type="ECO:0000256" key="4">
    <source>
        <dbReference type="ARBA" id="ARBA00022989"/>
    </source>
</evidence>
<reference evidence="10" key="1">
    <citation type="journal article" date="2019" name="Int. J. Syst. Evol. Microbiol.">
        <title>The Global Catalogue of Microorganisms (GCM) 10K type strain sequencing project: providing services to taxonomists for standard genome sequencing and annotation.</title>
        <authorList>
            <consortium name="The Broad Institute Genomics Platform"/>
            <consortium name="The Broad Institute Genome Sequencing Center for Infectious Disease"/>
            <person name="Wu L."/>
            <person name="Ma J."/>
        </authorList>
    </citation>
    <scope>NUCLEOTIDE SEQUENCE [LARGE SCALE GENOMIC DNA]</scope>
    <source>
        <strain evidence="10">CGMCC 4.1467</strain>
    </source>
</reference>